<evidence type="ECO:0000256" key="9">
    <source>
        <dbReference type="ARBA" id="ARBA00023136"/>
    </source>
</evidence>
<dbReference type="EC" id="2.3.1.-" evidence="12"/>
<evidence type="ECO:0000256" key="7">
    <source>
        <dbReference type="ARBA" id="ARBA00022989"/>
    </source>
</evidence>
<feature type="transmembrane region" description="Helical" evidence="12">
    <location>
        <begin position="143"/>
        <end position="162"/>
    </location>
</feature>
<name>A0A0M8MTU5_9BASI</name>
<evidence type="ECO:0000256" key="10">
    <source>
        <dbReference type="ARBA" id="ARBA00023160"/>
    </source>
</evidence>
<dbReference type="OrthoDB" id="434092at2759"/>
<keyword evidence="9 12" id="KW-0472">Membrane</keyword>
<dbReference type="Proteomes" id="UP000037751">
    <property type="component" value="Unassembled WGS sequence"/>
</dbReference>
<keyword evidence="8 12" id="KW-0443">Lipid metabolism</keyword>
<dbReference type="RefSeq" id="XP_017991312.1">
    <property type="nucleotide sequence ID" value="XM_018136501.1"/>
</dbReference>
<dbReference type="GO" id="GO:0005789">
    <property type="term" value="C:endoplasmic reticulum membrane"/>
    <property type="evidence" value="ECO:0007669"/>
    <property type="project" value="TreeGrafter"/>
</dbReference>
<gene>
    <name evidence="13" type="ORF">Malapachy_2006</name>
</gene>
<dbReference type="GO" id="GO:0042761">
    <property type="term" value="P:very long-chain fatty acid biosynthetic process"/>
    <property type="evidence" value="ECO:0007669"/>
    <property type="project" value="TreeGrafter"/>
</dbReference>
<proteinExistence type="inferred from homology"/>
<evidence type="ECO:0000256" key="8">
    <source>
        <dbReference type="ARBA" id="ARBA00023098"/>
    </source>
</evidence>
<feature type="transmembrane region" description="Helical" evidence="12">
    <location>
        <begin position="71"/>
        <end position="90"/>
    </location>
</feature>
<evidence type="ECO:0000256" key="3">
    <source>
        <dbReference type="ARBA" id="ARBA00022516"/>
    </source>
</evidence>
<evidence type="ECO:0000256" key="5">
    <source>
        <dbReference type="ARBA" id="ARBA00022692"/>
    </source>
</evidence>
<evidence type="ECO:0000313" key="14">
    <source>
        <dbReference type="Proteomes" id="UP000037751"/>
    </source>
</evidence>
<comment type="caution">
    <text evidence="13">The sequence shown here is derived from an EMBL/GenBank/DDBJ whole genome shotgun (WGS) entry which is preliminary data.</text>
</comment>
<dbReference type="GO" id="GO:0034626">
    <property type="term" value="P:fatty acid elongation, polyunsaturated fatty acid"/>
    <property type="evidence" value="ECO:0007669"/>
    <property type="project" value="TreeGrafter"/>
</dbReference>
<dbReference type="InterPro" id="IPR002076">
    <property type="entry name" value="ELO_fam"/>
</dbReference>
<evidence type="ECO:0000256" key="2">
    <source>
        <dbReference type="ARBA" id="ARBA00007263"/>
    </source>
</evidence>
<keyword evidence="4 12" id="KW-0808">Transferase</keyword>
<dbReference type="STRING" id="77020.A0A0M8MTU5"/>
<dbReference type="GeneID" id="28728376"/>
<keyword evidence="10 12" id="KW-0275">Fatty acid biosynthesis</keyword>
<dbReference type="GO" id="GO:0009922">
    <property type="term" value="F:fatty acid elongase activity"/>
    <property type="evidence" value="ECO:0007669"/>
    <property type="project" value="UniProtKB-EC"/>
</dbReference>
<keyword evidence="3 12" id="KW-0444">Lipid biosynthesis</keyword>
<evidence type="ECO:0000256" key="11">
    <source>
        <dbReference type="ARBA" id="ARBA00047375"/>
    </source>
</evidence>
<feature type="transmembrane region" description="Helical" evidence="12">
    <location>
        <begin position="38"/>
        <end position="59"/>
    </location>
</feature>
<dbReference type="EMBL" id="LGAV01000005">
    <property type="protein sequence ID" value="KOS13680.1"/>
    <property type="molecule type" value="Genomic_DNA"/>
</dbReference>
<evidence type="ECO:0000256" key="4">
    <source>
        <dbReference type="ARBA" id="ARBA00022679"/>
    </source>
</evidence>
<comment type="catalytic activity">
    <reaction evidence="12">
        <text>an acyl-CoA + malonyl-CoA + H(+) = a 3-oxoacyl-CoA + CO2 + CoA</text>
        <dbReference type="Rhea" id="RHEA:50252"/>
        <dbReference type="ChEBI" id="CHEBI:15378"/>
        <dbReference type="ChEBI" id="CHEBI:16526"/>
        <dbReference type="ChEBI" id="CHEBI:57287"/>
        <dbReference type="ChEBI" id="CHEBI:57384"/>
        <dbReference type="ChEBI" id="CHEBI:58342"/>
        <dbReference type="ChEBI" id="CHEBI:90726"/>
    </reaction>
    <physiologicalReaction direction="left-to-right" evidence="12">
        <dbReference type="Rhea" id="RHEA:50253"/>
    </physiologicalReaction>
</comment>
<accession>A0A0M8MTU5</accession>
<dbReference type="InterPro" id="IPR030457">
    <property type="entry name" value="ELO_CS"/>
</dbReference>
<comment type="catalytic activity">
    <reaction evidence="11">
        <text>a very-long-chain acyl-CoA + malonyl-CoA + H(+) = a very-long-chain 3-oxoacyl-CoA + CO2 + CoA</text>
        <dbReference type="Rhea" id="RHEA:32727"/>
        <dbReference type="ChEBI" id="CHEBI:15378"/>
        <dbReference type="ChEBI" id="CHEBI:16526"/>
        <dbReference type="ChEBI" id="CHEBI:57287"/>
        <dbReference type="ChEBI" id="CHEBI:57384"/>
        <dbReference type="ChEBI" id="CHEBI:90725"/>
        <dbReference type="ChEBI" id="CHEBI:90736"/>
        <dbReference type="EC" id="2.3.1.199"/>
    </reaction>
</comment>
<comment type="subcellular location">
    <subcellularLocation>
        <location evidence="1">Membrane</location>
        <topology evidence="1">Multi-pass membrane protein</topology>
    </subcellularLocation>
</comment>
<sequence>MALYELLKANMPASIVQWTTPIQAWVPGVTPMSTLPSVFITSAAYLVVVLGGQEIMRFFPAVPAKYVKIPFFIHNLLLSLGSLVLLLLYLERQFLLIRQYDLHDSICRANLFEQSVMFHIINYYFKYWEFVDTFFLVIKKKNLMFLHVYHHMATAMLCYSQIVNRTTLSWVIICLNLAVHVIMYSYYAFASIGIRCPWKKWITTGQILQFVIDVAVCVYGIYHHYAPQAKINLPYVRYCHGEPAAAFSGLAILVSYLFLFILFYKKTYKKPAKASVSAKKMQ</sequence>
<dbReference type="VEuPathDB" id="FungiDB:Malapachy_2006"/>
<organism evidence="13 14">
    <name type="scientific">Malassezia pachydermatis</name>
    <dbReference type="NCBI Taxonomy" id="77020"/>
    <lineage>
        <taxon>Eukaryota</taxon>
        <taxon>Fungi</taxon>
        <taxon>Dikarya</taxon>
        <taxon>Basidiomycota</taxon>
        <taxon>Ustilaginomycotina</taxon>
        <taxon>Malasseziomycetes</taxon>
        <taxon>Malasseziales</taxon>
        <taxon>Malasseziaceae</taxon>
        <taxon>Malassezia</taxon>
    </lineage>
</organism>
<dbReference type="PANTHER" id="PTHR11157">
    <property type="entry name" value="FATTY ACID ACYL TRANSFERASE-RELATED"/>
    <property type="match status" value="1"/>
</dbReference>
<comment type="similarity">
    <text evidence="2 12">Belongs to the ELO family.</text>
</comment>
<keyword evidence="7 12" id="KW-1133">Transmembrane helix</keyword>
<dbReference type="GO" id="GO:0019367">
    <property type="term" value="P:fatty acid elongation, saturated fatty acid"/>
    <property type="evidence" value="ECO:0007669"/>
    <property type="project" value="TreeGrafter"/>
</dbReference>
<keyword evidence="5 12" id="KW-0812">Transmembrane</keyword>
<evidence type="ECO:0000256" key="1">
    <source>
        <dbReference type="ARBA" id="ARBA00004141"/>
    </source>
</evidence>
<reference evidence="13 14" key="1">
    <citation type="submission" date="2015-07" db="EMBL/GenBank/DDBJ databases">
        <title>Draft Genome Sequence of Malassezia furfur CBS1878 and Malassezia pachydermatis CBS1879.</title>
        <authorList>
            <person name="Triana S."/>
            <person name="Ohm R."/>
            <person name="Gonzalez A."/>
            <person name="DeCock H."/>
            <person name="Restrepo S."/>
            <person name="Celis A."/>
        </authorList>
    </citation>
    <scope>NUCLEOTIDE SEQUENCE [LARGE SCALE GENOMIC DNA]</scope>
    <source>
        <strain evidence="13 14">CBS 1879</strain>
    </source>
</reference>
<dbReference type="AlphaFoldDB" id="A0A0M8MTU5"/>
<feature type="transmembrane region" description="Helical" evidence="12">
    <location>
        <begin position="245"/>
        <end position="264"/>
    </location>
</feature>
<dbReference type="PANTHER" id="PTHR11157:SF134">
    <property type="entry name" value="ELONGATION OF FATTY ACIDS PROTEIN 1-RELATED"/>
    <property type="match status" value="1"/>
</dbReference>
<dbReference type="GO" id="GO:0030148">
    <property type="term" value="P:sphingolipid biosynthetic process"/>
    <property type="evidence" value="ECO:0007669"/>
    <property type="project" value="TreeGrafter"/>
</dbReference>
<feature type="transmembrane region" description="Helical" evidence="12">
    <location>
        <begin position="201"/>
        <end position="225"/>
    </location>
</feature>
<keyword evidence="14" id="KW-1185">Reference proteome</keyword>
<keyword evidence="6 12" id="KW-0276">Fatty acid metabolism</keyword>
<evidence type="ECO:0000313" key="13">
    <source>
        <dbReference type="EMBL" id="KOS13680.1"/>
    </source>
</evidence>
<protein>
    <recommendedName>
        <fullName evidence="12">Elongation of fatty acids protein</fullName>
        <ecNumber evidence="12">2.3.1.-</ecNumber>
    </recommendedName>
</protein>
<dbReference type="GO" id="GO:0034625">
    <property type="term" value="P:fatty acid elongation, monounsaturated fatty acid"/>
    <property type="evidence" value="ECO:0007669"/>
    <property type="project" value="TreeGrafter"/>
</dbReference>
<dbReference type="PROSITE" id="PS01188">
    <property type="entry name" value="ELO"/>
    <property type="match status" value="1"/>
</dbReference>
<evidence type="ECO:0000256" key="12">
    <source>
        <dbReference type="RuleBase" id="RU361115"/>
    </source>
</evidence>
<dbReference type="Pfam" id="PF01151">
    <property type="entry name" value="ELO"/>
    <property type="match status" value="1"/>
</dbReference>
<evidence type="ECO:0000256" key="6">
    <source>
        <dbReference type="ARBA" id="ARBA00022832"/>
    </source>
</evidence>
<feature type="transmembrane region" description="Helical" evidence="12">
    <location>
        <begin position="168"/>
        <end position="189"/>
    </location>
</feature>